<gene>
    <name evidence="1" type="ORF">NIDE4354</name>
</gene>
<dbReference type="HOGENOM" id="CLU_2913867_0_0_0"/>
<accession>D8P932</accession>
<protein>
    <submittedName>
        <fullName evidence="1">Uncharacterized protein</fullName>
    </submittedName>
</protein>
<dbReference type="Proteomes" id="UP000001660">
    <property type="component" value="Chromosome"/>
</dbReference>
<dbReference type="KEGG" id="nde:NIDE4354"/>
<organism evidence="1 2">
    <name type="scientific">Nitrospira defluvii</name>
    <dbReference type="NCBI Taxonomy" id="330214"/>
    <lineage>
        <taxon>Bacteria</taxon>
        <taxon>Pseudomonadati</taxon>
        <taxon>Nitrospirota</taxon>
        <taxon>Nitrospiria</taxon>
        <taxon>Nitrospirales</taxon>
        <taxon>Nitrospiraceae</taxon>
        <taxon>Nitrospira</taxon>
    </lineage>
</organism>
<evidence type="ECO:0000313" key="2">
    <source>
        <dbReference type="Proteomes" id="UP000001660"/>
    </source>
</evidence>
<proteinExistence type="predicted"/>
<name>D8P932_9BACT</name>
<dbReference type="AlphaFoldDB" id="D8P932"/>
<keyword evidence="2" id="KW-1185">Reference proteome</keyword>
<reference evidence="1 2" key="1">
    <citation type="journal article" date="2010" name="Proc. Natl. Acad. Sci. U.S.A.">
        <title>A Nitrospira metagenome illuminates the physiology and evolution of globally important nitrite-oxidizing bacteria.</title>
        <authorList>
            <person name="Lucker S."/>
            <person name="Wagner M."/>
            <person name="Maixner F."/>
            <person name="Pelletier E."/>
            <person name="Koch H."/>
            <person name="Vacherie B."/>
            <person name="Rattei T."/>
            <person name="Sinninghe Damste J."/>
            <person name="Spieck E."/>
            <person name="Le Paslier D."/>
            <person name="Daims H."/>
        </authorList>
    </citation>
    <scope>NUCLEOTIDE SEQUENCE [LARGE SCALE GENOMIC DNA]</scope>
</reference>
<evidence type="ECO:0000313" key="1">
    <source>
        <dbReference type="EMBL" id="CBK44014.1"/>
    </source>
</evidence>
<sequence>MPACLKAPENFGSFQPVAAIVSDYATSRPRNHFQASGYARGNVTPNPTFSCLGPIRYPGSS</sequence>
<dbReference type="EMBL" id="FP929003">
    <property type="protein sequence ID" value="CBK44014.1"/>
    <property type="molecule type" value="Genomic_DNA"/>
</dbReference>